<organism evidence="1 2">
    <name type="scientific">Adiantum capillus-veneris</name>
    <name type="common">Maidenhair fern</name>
    <dbReference type="NCBI Taxonomy" id="13818"/>
    <lineage>
        <taxon>Eukaryota</taxon>
        <taxon>Viridiplantae</taxon>
        <taxon>Streptophyta</taxon>
        <taxon>Embryophyta</taxon>
        <taxon>Tracheophyta</taxon>
        <taxon>Polypodiopsida</taxon>
        <taxon>Polypodiidae</taxon>
        <taxon>Polypodiales</taxon>
        <taxon>Pteridineae</taxon>
        <taxon>Pteridaceae</taxon>
        <taxon>Vittarioideae</taxon>
        <taxon>Adiantum</taxon>
    </lineage>
</organism>
<sequence>MVQPCPCFFFSATSSWTRSADFQTLIAWPSRSPSSPGVKGHENLMRLQMLRTRWANSSFFHMGKWVLKWGDSVPSWAGLYLQEKATYPWSAWARVWAGQRPTIDSSTALQHLRIACEVKSDLEACPSPAGGCSTGSAAGSKCLGSTPIKGLQSFRHCTNQKSCMAFTRAQPCPCFFFFATSSWTRSAAFQTLIAWPSRSPSSPGGKGHENLMCLRVSVSGNCGSLHRILMQSLGSMRRFSRDSRKALENHVLKEEQQLGGEVYGQAYSRDNESCHQEQRIRRHSRDRCAGSGESKQGFQRVGNRITVRNGLRVAITYLLSILSTTKVNNSVNMPKFGISGICRLRTQNILKYIIVNAAVECFVVEEDLGFDEPVALASSSSFEGRNLCKEMLP</sequence>
<accession>A0A9D4ZIA0</accession>
<evidence type="ECO:0000313" key="2">
    <source>
        <dbReference type="Proteomes" id="UP000886520"/>
    </source>
</evidence>
<name>A0A9D4ZIA0_ADICA</name>
<comment type="caution">
    <text evidence="1">The sequence shown here is derived from an EMBL/GenBank/DDBJ whole genome shotgun (WGS) entry which is preliminary data.</text>
</comment>
<dbReference type="EMBL" id="JABFUD020000008">
    <property type="protein sequence ID" value="KAI5076628.1"/>
    <property type="molecule type" value="Genomic_DNA"/>
</dbReference>
<reference evidence="1" key="1">
    <citation type="submission" date="2021-01" db="EMBL/GenBank/DDBJ databases">
        <title>Adiantum capillus-veneris genome.</title>
        <authorList>
            <person name="Fang Y."/>
            <person name="Liao Q."/>
        </authorList>
    </citation>
    <scope>NUCLEOTIDE SEQUENCE</scope>
    <source>
        <strain evidence="1">H3</strain>
        <tissue evidence="1">Leaf</tissue>
    </source>
</reference>
<gene>
    <name evidence="1" type="ORF">GOP47_0008693</name>
</gene>
<keyword evidence="2" id="KW-1185">Reference proteome</keyword>
<dbReference type="AlphaFoldDB" id="A0A9D4ZIA0"/>
<evidence type="ECO:0000313" key="1">
    <source>
        <dbReference type="EMBL" id="KAI5076628.1"/>
    </source>
</evidence>
<proteinExistence type="predicted"/>
<protein>
    <submittedName>
        <fullName evidence="1">Uncharacterized protein</fullName>
    </submittedName>
</protein>
<dbReference type="Proteomes" id="UP000886520">
    <property type="component" value="Chromosome 8"/>
</dbReference>